<dbReference type="InterPro" id="IPR013216">
    <property type="entry name" value="Methyltransf_11"/>
</dbReference>
<dbReference type="CDD" id="cd02440">
    <property type="entry name" value="AdoMet_MTases"/>
    <property type="match status" value="1"/>
</dbReference>
<dbReference type="GO" id="GO:0008757">
    <property type="term" value="F:S-adenosylmethionine-dependent methyltransferase activity"/>
    <property type="evidence" value="ECO:0007669"/>
    <property type="project" value="InterPro"/>
</dbReference>
<sequence>MDVAEFDKFADEYHNLHQENIRITGEKPEYFAEYKIRDLRRVVNSFGVNSENILDFGMGIGNSTPFLSEYFPDSNLHGVDVSEKSLAIASERYECLGDFLVFDGKTTTFSDETFDVVFSAGVFHHVPFSEHFDLVCEVSRTLKNGGIFMIYEHNPFNPLTCHAVNTCPFDENAVLLKPIRLRQLFQEAGMEFLLQEYRVFFPSFLALLRPIEKNLAWLPFGGQYFVVGKKT</sequence>
<proteinExistence type="predicted"/>
<evidence type="ECO:0000259" key="1">
    <source>
        <dbReference type="Pfam" id="PF08241"/>
    </source>
</evidence>
<gene>
    <name evidence="2" type="ORF">METZ01_LOCUS104805</name>
</gene>
<protein>
    <recommendedName>
        <fullName evidence="1">Methyltransferase type 11 domain-containing protein</fullName>
    </recommendedName>
</protein>
<evidence type="ECO:0000313" key="2">
    <source>
        <dbReference type="EMBL" id="SVA51951.1"/>
    </source>
</evidence>
<accession>A0A381WI25</accession>
<dbReference type="PANTHER" id="PTHR43861">
    <property type="entry name" value="TRANS-ACONITATE 2-METHYLTRANSFERASE-RELATED"/>
    <property type="match status" value="1"/>
</dbReference>
<dbReference type="Pfam" id="PF08241">
    <property type="entry name" value="Methyltransf_11"/>
    <property type="match status" value="1"/>
</dbReference>
<name>A0A381WI25_9ZZZZ</name>
<dbReference type="SUPFAM" id="SSF53335">
    <property type="entry name" value="S-adenosyl-L-methionine-dependent methyltransferases"/>
    <property type="match status" value="1"/>
</dbReference>
<reference evidence="2" key="1">
    <citation type="submission" date="2018-05" db="EMBL/GenBank/DDBJ databases">
        <authorList>
            <person name="Lanie J.A."/>
            <person name="Ng W.-L."/>
            <person name="Kazmierczak K.M."/>
            <person name="Andrzejewski T.M."/>
            <person name="Davidsen T.M."/>
            <person name="Wayne K.J."/>
            <person name="Tettelin H."/>
            <person name="Glass J.I."/>
            <person name="Rusch D."/>
            <person name="Podicherti R."/>
            <person name="Tsui H.-C.T."/>
            <person name="Winkler M.E."/>
        </authorList>
    </citation>
    <scope>NUCLEOTIDE SEQUENCE</scope>
</reference>
<dbReference type="Gene3D" id="3.40.50.150">
    <property type="entry name" value="Vaccinia Virus protein VP39"/>
    <property type="match status" value="1"/>
</dbReference>
<dbReference type="AlphaFoldDB" id="A0A381WI25"/>
<organism evidence="2">
    <name type="scientific">marine metagenome</name>
    <dbReference type="NCBI Taxonomy" id="408172"/>
    <lineage>
        <taxon>unclassified sequences</taxon>
        <taxon>metagenomes</taxon>
        <taxon>ecological metagenomes</taxon>
    </lineage>
</organism>
<dbReference type="EMBL" id="UINC01011827">
    <property type="protein sequence ID" value="SVA51951.1"/>
    <property type="molecule type" value="Genomic_DNA"/>
</dbReference>
<feature type="domain" description="Methyltransferase type 11" evidence="1">
    <location>
        <begin position="54"/>
        <end position="150"/>
    </location>
</feature>
<dbReference type="InterPro" id="IPR029063">
    <property type="entry name" value="SAM-dependent_MTases_sf"/>
</dbReference>